<evidence type="ECO:0000256" key="1">
    <source>
        <dbReference type="ARBA" id="ARBA00000900"/>
    </source>
</evidence>
<keyword evidence="13" id="KW-1185">Reference proteome</keyword>
<comment type="function">
    <text evidence="10">E3 ubiquitin-protein ligase that mediates ubiquitination and subsequent proteasomal degradation of target proteins. E3 ubiquitin ligases accept ubiquitin from an E2 ubiquitin-conjugating enzyme in the form of a thioester and then directly transfers the ubiquitin to targeted substrates.</text>
</comment>
<sequence length="235" mass="26174">MSLSRQTSSSGKQRQHAAAAPANTAAALAAAGSSNNQDLASLFECPVCFDYALPPIMQCHVWMDTLSASPAERRNIRNLAMEKVASTVMFACKYSNSGCPVTLLHTDKTDHEDICEHRPYCCPCPGASCKWQGSLEAVMNHLMQQHKSITTLQGEDIVFLATDINLPGAVDWVMMQSCFGHNFMLVLEKQEKMEGQQMFYAIVQLIGTRKQAENFAYRLELNGHRRRLSWEATPQ</sequence>
<dbReference type="Proteomes" id="UP000507470">
    <property type="component" value="Unassembled WGS sequence"/>
</dbReference>
<dbReference type="Gene3D" id="2.60.210.10">
    <property type="entry name" value="Apoptosis, Tumor Necrosis Factor Receptor Associated Protein 2, Chain A"/>
    <property type="match status" value="1"/>
</dbReference>
<organism evidence="12 13">
    <name type="scientific">Mytilus coruscus</name>
    <name type="common">Sea mussel</name>
    <dbReference type="NCBI Taxonomy" id="42192"/>
    <lineage>
        <taxon>Eukaryota</taxon>
        <taxon>Metazoa</taxon>
        <taxon>Spiralia</taxon>
        <taxon>Lophotrochozoa</taxon>
        <taxon>Mollusca</taxon>
        <taxon>Bivalvia</taxon>
        <taxon>Autobranchia</taxon>
        <taxon>Pteriomorphia</taxon>
        <taxon>Mytilida</taxon>
        <taxon>Mytiloidea</taxon>
        <taxon>Mytilidae</taxon>
        <taxon>Mytilinae</taxon>
        <taxon>Mytilus</taxon>
    </lineage>
</organism>
<dbReference type="EMBL" id="CACVKT020007907">
    <property type="protein sequence ID" value="CAC5411749.1"/>
    <property type="molecule type" value="Genomic_DNA"/>
</dbReference>
<dbReference type="AlphaFoldDB" id="A0A6J8DUI1"/>
<accession>A0A6J8DUI1</accession>
<dbReference type="GO" id="GO:0016567">
    <property type="term" value="P:protein ubiquitination"/>
    <property type="evidence" value="ECO:0007669"/>
    <property type="project" value="UniProtKB-UniPathway"/>
</dbReference>
<dbReference type="FunFam" id="2.60.210.10:FF:000002">
    <property type="entry name" value="E3 ubiquitin-protein ligase"/>
    <property type="match status" value="1"/>
</dbReference>
<dbReference type="GO" id="GO:0005737">
    <property type="term" value="C:cytoplasm"/>
    <property type="evidence" value="ECO:0007669"/>
    <property type="project" value="InterPro"/>
</dbReference>
<evidence type="ECO:0000256" key="8">
    <source>
        <dbReference type="ARBA" id="ARBA00022833"/>
    </source>
</evidence>
<comment type="catalytic activity">
    <reaction evidence="1 10">
        <text>S-ubiquitinyl-[E2 ubiquitin-conjugating enzyme]-L-cysteine + [acceptor protein]-L-lysine = [E2 ubiquitin-conjugating enzyme]-L-cysteine + N(6)-ubiquitinyl-[acceptor protein]-L-lysine.</text>
        <dbReference type="EC" id="2.3.2.27"/>
    </reaction>
</comment>
<dbReference type="FunFam" id="3.30.40.10:FF:000041">
    <property type="entry name" value="E3 ubiquitin-protein ligase SINAT3"/>
    <property type="match status" value="1"/>
</dbReference>
<comment type="similarity">
    <text evidence="3 10">Belongs to the SINA (Seven in absentia) family.</text>
</comment>
<dbReference type="EC" id="2.3.2.27" evidence="10"/>
<keyword evidence="6 9" id="KW-0863">Zinc-finger</keyword>
<dbReference type="UniPathway" id="UPA00143"/>
<dbReference type="GO" id="GO:0043161">
    <property type="term" value="P:proteasome-mediated ubiquitin-dependent protein catabolic process"/>
    <property type="evidence" value="ECO:0007669"/>
    <property type="project" value="TreeGrafter"/>
</dbReference>
<evidence type="ECO:0000256" key="5">
    <source>
        <dbReference type="ARBA" id="ARBA00022723"/>
    </source>
</evidence>
<dbReference type="OrthoDB" id="941555at2759"/>
<evidence type="ECO:0000256" key="6">
    <source>
        <dbReference type="ARBA" id="ARBA00022771"/>
    </source>
</evidence>
<comment type="domain">
    <text evidence="10">The SBD domain (substrate-binding domain) mediates the interaction with substrate proteins. It is related to the TRAF family.</text>
</comment>
<dbReference type="InterPro" id="IPR013083">
    <property type="entry name" value="Znf_RING/FYVE/PHD"/>
</dbReference>
<feature type="domain" description="SIAH-type" evidence="11">
    <location>
        <begin position="87"/>
        <end position="147"/>
    </location>
</feature>
<comment type="pathway">
    <text evidence="2 10">Protein modification; protein ubiquitination.</text>
</comment>
<name>A0A6J8DUI1_MYTCO</name>
<keyword evidence="8 10" id="KW-0862">Zinc</keyword>
<dbReference type="Pfam" id="PF03145">
    <property type="entry name" value="Sina_TRAF"/>
    <property type="match status" value="1"/>
</dbReference>
<dbReference type="SUPFAM" id="SSF49599">
    <property type="entry name" value="TRAF domain-like"/>
    <property type="match status" value="1"/>
</dbReference>
<evidence type="ECO:0000256" key="4">
    <source>
        <dbReference type="ARBA" id="ARBA00022679"/>
    </source>
</evidence>
<proteinExistence type="inferred from homology"/>
<dbReference type="PANTHER" id="PTHR45877">
    <property type="entry name" value="E3 UBIQUITIN-PROTEIN LIGASE SIAH2"/>
    <property type="match status" value="1"/>
</dbReference>
<comment type="domain">
    <text evidence="10">The RING-type zinc finger domain is essential for ubiquitin ligase activity.</text>
</comment>
<evidence type="ECO:0000313" key="12">
    <source>
        <dbReference type="EMBL" id="CAC5411749.1"/>
    </source>
</evidence>
<dbReference type="PANTHER" id="PTHR45877:SF2">
    <property type="entry name" value="E3 UBIQUITIN-PROTEIN LIGASE SINA-RELATED"/>
    <property type="match status" value="1"/>
</dbReference>
<evidence type="ECO:0000256" key="2">
    <source>
        <dbReference type="ARBA" id="ARBA00004906"/>
    </source>
</evidence>
<evidence type="ECO:0000256" key="10">
    <source>
        <dbReference type="RuleBase" id="RU201113"/>
    </source>
</evidence>
<keyword evidence="7 10" id="KW-0833">Ubl conjugation pathway</keyword>
<evidence type="ECO:0000256" key="7">
    <source>
        <dbReference type="ARBA" id="ARBA00022786"/>
    </source>
</evidence>
<protein>
    <recommendedName>
        <fullName evidence="10">E3 ubiquitin-protein ligase</fullName>
        <ecNumber evidence="10">2.3.2.27</ecNumber>
    </recommendedName>
</protein>
<keyword evidence="12" id="KW-0012">Acyltransferase</keyword>
<dbReference type="GO" id="GO:0061630">
    <property type="term" value="F:ubiquitin protein ligase activity"/>
    <property type="evidence" value="ECO:0007669"/>
    <property type="project" value="UniProtKB-EC"/>
</dbReference>
<dbReference type="Gene3D" id="3.30.40.10">
    <property type="entry name" value="Zinc/RING finger domain, C3HC4 (zinc finger)"/>
    <property type="match status" value="1"/>
</dbReference>
<evidence type="ECO:0000256" key="9">
    <source>
        <dbReference type="PROSITE-ProRule" id="PRU00455"/>
    </source>
</evidence>
<dbReference type="GO" id="GO:0031624">
    <property type="term" value="F:ubiquitin conjugating enzyme binding"/>
    <property type="evidence" value="ECO:0007669"/>
    <property type="project" value="TreeGrafter"/>
</dbReference>
<dbReference type="InterPro" id="IPR004162">
    <property type="entry name" value="SINA-like_animal"/>
</dbReference>
<evidence type="ECO:0000256" key="3">
    <source>
        <dbReference type="ARBA" id="ARBA00009119"/>
    </source>
</evidence>
<reference evidence="12 13" key="1">
    <citation type="submission" date="2020-06" db="EMBL/GenBank/DDBJ databases">
        <authorList>
            <person name="Li R."/>
            <person name="Bekaert M."/>
        </authorList>
    </citation>
    <scope>NUCLEOTIDE SEQUENCE [LARGE SCALE GENOMIC DNA]</scope>
    <source>
        <strain evidence="13">wild</strain>
    </source>
</reference>
<dbReference type="GO" id="GO:0008270">
    <property type="term" value="F:zinc ion binding"/>
    <property type="evidence" value="ECO:0007669"/>
    <property type="project" value="UniProtKB-KW"/>
</dbReference>
<dbReference type="GO" id="GO:0030154">
    <property type="term" value="P:cell differentiation"/>
    <property type="evidence" value="ECO:0007669"/>
    <property type="project" value="UniProtKB-ARBA"/>
</dbReference>
<keyword evidence="4 12" id="KW-0808">Transferase</keyword>
<gene>
    <name evidence="12" type="ORF">MCOR_44800</name>
</gene>
<dbReference type="InterPro" id="IPR008974">
    <property type="entry name" value="TRAF-like"/>
</dbReference>
<dbReference type="InterPro" id="IPR018121">
    <property type="entry name" value="7-in-absentia-prot_TRAF-dom"/>
</dbReference>
<dbReference type="Pfam" id="PF21361">
    <property type="entry name" value="Sina_ZnF"/>
    <property type="match status" value="1"/>
</dbReference>
<evidence type="ECO:0000259" key="11">
    <source>
        <dbReference type="PROSITE" id="PS51081"/>
    </source>
</evidence>
<evidence type="ECO:0000313" key="13">
    <source>
        <dbReference type="Proteomes" id="UP000507470"/>
    </source>
</evidence>
<dbReference type="InterPro" id="IPR013010">
    <property type="entry name" value="Znf_SIAH"/>
</dbReference>
<keyword evidence="5 10" id="KW-0479">Metal-binding</keyword>
<dbReference type="PROSITE" id="PS51081">
    <property type="entry name" value="ZF_SIAH"/>
    <property type="match status" value="1"/>
</dbReference>